<reference evidence="2" key="2">
    <citation type="journal article" date="2020" name="Microorganisms">
        <title>Osmotic Adaptation and Compatible Solute Biosynthesis of Phototrophic Bacteria as Revealed from Genome Analyses.</title>
        <authorList>
            <person name="Imhoff J.F."/>
            <person name="Rahn T."/>
            <person name="Kunzel S."/>
            <person name="Keller A."/>
            <person name="Neulinger S.C."/>
        </authorList>
    </citation>
    <scope>NUCLEOTIDE SEQUENCE</scope>
    <source>
        <strain evidence="2">LMG 28126</strain>
    </source>
</reference>
<evidence type="ECO:0008006" key="4">
    <source>
        <dbReference type="Google" id="ProtNLM"/>
    </source>
</evidence>
<sequence>MHRRGWSAAVVVWVLLAGAGCAAAAGGGSQLEVVDRHGVRLASLPLAPDGRWCLRWAHSVTGGAVADCFRVDGGGMVLEASFLHDFAAGLGNTPGRGRLRSAEGGGYWIEGIDRALPRATLPLRVGRPDVGHHITSGAHRLDLGPLAAGQGVRIRPAMARAPTD</sequence>
<keyword evidence="3" id="KW-1185">Reference proteome</keyword>
<feature type="chain" id="PRO_5038079702" description="DUF1850 domain-containing protein" evidence="1">
    <location>
        <begin position="25"/>
        <end position="164"/>
    </location>
</feature>
<comment type="caution">
    <text evidence="2">The sequence shown here is derived from an EMBL/GenBank/DDBJ whole genome shotgun (WGS) entry which is preliminary data.</text>
</comment>
<gene>
    <name evidence="2" type="ORF">CCR87_06420</name>
</gene>
<dbReference type="AlphaFoldDB" id="A0A934TKN6"/>
<keyword evidence="1" id="KW-0732">Signal</keyword>
<feature type="signal peptide" evidence="1">
    <location>
        <begin position="1"/>
        <end position="24"/>
    </location>
</feature>
<evidence type="ECO:0000313" key="3">
    <source>
        <dbReference type="Proteomes" id="UP000706333"/>
    </source>
</evidence>
<organism evidence="2 3">
    <name type="scientific">Rhodobaculum claviforme</name>
    <dbReference type="NCBI Taxonomy" id="1549854"/>
    <lineage>
        <taxon>Bacteria</taxon>
        <taxon>Pseudomonadati</taxon>
        <taxon>Pseudomonadota</taxon>
        <taxon>Alphaproteobacteria</taxon>
        <taxon>Rhodobacterales</taxon>
        <taxon>Paracoccaceae</taxon>
        <taxon>Rhodobaculum</taxon>
    </lineage>
</organism>
<dbReference type="Pfam" id="PF08905">
    <property type="entry name" value="DUF1850"/>
    <property type="match status" value="1"/>
</dbReference>
<dbReference type="PROSITE" id="PS51257">
    <property type="entry name" value="PROKAR_LIPOPROTEIN"/>
    <property type="match status" value="1"/>
</dbReference>
<accession>A0A934TKN6</accession>
<proteinExistence type="predicted"/>
<reference evidence="2" key="1">
    <citation type="submission" date="2017-05" db="EMBL/GenBank/DDBJ databases">
        <authorList>
            <person name="Imhoff J.F."/>
            <person name="Rahn T."/>
            <person name="Kuenzel S."/>
            <person name="Neulinger S.C."/>
        </authorList>
    </citation>
    <scope>NUCLEOTIDE SEQUENCE</scope>
    <source>
        <strain evidence="2">LMG 28126</strain>
    </source>
</reference>
<dbReference type="InterPro" id="IPR015001">
    <property type="entry name" value="DUF1850"/>
</dbReference>
<evidence type="ECO:0000256" key="1">
    <source>
        <dbReference type="SAM" id="SignalP"/>
    </source>
</evidence>
<name>A0A934TKN6_9RHOB</name>
<dbReference type="EMBL" id="NHSD01000191">
    <property type="protein sequence ID" value="MBK5926982.1"/>
    <property type="molecule type" value="Genomic_DNA"/>
</dbReference>
<dbReference type="Proteomes" id="UP000706333">
    <property type="component" value="Unassembled WGS sequence"/>
</dbReference>
<evidence type="ECO:0000313" key="2">
    <source>
        <dbReference type="EMBL" id="MBK5926982.1"/>
    </source>
</evidence>
<dbReference type="RefSeq" id="WP_201156750.1">
    <property type="nucleotide sequence ID" value="NZ_NHSD01000191.1"/>
</dbReference>
<protein>
    <recommendedName>
        <fullName evidence="4">DUF1850 domain-containing protein</fullName>
    </recommendedName>
</protein>